<sequence length="71" mass="8249">MAELFQKDVRTINEHLVNIYGEGELSREATTRRHRMVRIEGNRSDSREIEHYSLEAILARATHPRGHEHAG</sequence>
<reference evidence="1 2" key="1">
    <citation type="submission" date="2015-09" db="EMBL/GenBank/DDBJ databases">
        <title>Sorangium comparison.</title>
        <authorList>
            <person name="Zaburannyi N."/>
            <person name="Bunk B."/>
            <person name="Overmann J."/>
            <person name="Mueller R."/>
        </authorList>
    </citation>
    <scope>NUCLEOTIDE SEQUENCE [LARGE SCALE GENOMIC DNA]</scope>
    <source>
        <strain evidence="1 2">So ce836</strain>
    </source>
</reference>
<proteinExistence type="predicted"/>
<dbReference type="PANTHER" id="PTHR35810">
    <property type="entry name" value="CYTOPLASMIC PROTEIN-RELATED"/>
    <property type="match status" value="1"/>
</dbReference>
<accession>A0A4P2QHZ1</accession>
<gene>
    <name evidence="1" type="ORF">SOCE836_016350</name>
</gene>
<dbReference type="PANTHER" id="PTHR35810:SF1">
    <property type="entry name" value="CYTOPLASMIC PROTEIN"/>
    <property type="match status" value="1"/>
</dbReference>
<evidence type="ECO:0000313" key="1">
    <source>
        <dbReference type="EMBL" id="AUX29544.1"/>
    </source>
</evidence>
<organism evidence="1 2">
    <name type="scientific">Sorangium cellulosum</name>
    <name type="common">Polyangium cellulosum</name>
    <dbReference type="NCBI Taxonomy" id="56"/>
    <lineage>
        <taxon>Bacteria</taxon>
        <taxon>Pseudomonadati</taxon>
        <taxon>Myxococcota</taxon>
        <taxon>Polyangia</taxon>
        <taxon>Polyangiales</taxon>
        <taxon>Polyangiaceae</taxon>
        <taxon>Sorangium</taxon>
    </lineage>
</organism>
<name>A0A4P2QHZ1_SORCE</name>
<evidence type="ECO:0000313" key="2">
    <source>
        <dbReference type="Proteomes" id="UP000295497"/>
    </source>
</evidence>
<dbReference type="EMBL" id="CP012672">
    <property type="protein sequence ID" value="AUX29544.1"/>
    <property type="molecule type" value="Genomic_DNA"/>
</dbReference>
<protein>
    <submittedName>
        <fullName evidence="1">Uncharacterized protein</fullName>
    </submittedName>
</protein>
<dbReference type="AlphaFoldDB" id="A0A4P2QHZ1"/>
<dbReference type="Proteomes" id="UP000295497">
    <property type="component" value="Chromosome"/>
</dbReference>